<accession>A0A8S5UE26</accession>
<organism evidence="1">
    <name type="scientific">Siphoviridae sp. cti0B23</name>
    <dbReference type="NCBI Taxonomy" id="2825619"/>
    <lineage>
        <taxon>Viruses</taxon>
        <taxon>Duplodnaviria</taxon>
        <taxon>Heunggongvirae</taxon>
        <taxon>Uroviricota</taxon>
        <taxon>Caudoviricetes</taxon>
    </lineage>
</organism>
<protein>
    <submittedName>
        <fullName evidence="1">Uncharacterized protein</fullName>
    </submittedName>
</protein>
<reference evidence="1" key="1">
    <citation type="journal article" date="2021" name="Proc. Natl. Acad. Sci. U.S.A.">
        <title>A Catalog of Tens of Thousands of Viruses from Human Metagenomes Reveals Hidden Associations with Chronic Diseases.</title>
        <authorList>
            <person name="Tisza M.J."/>
            <person name="Buck C.B."/>
        </authorList>
    </citation>
    <scope>NUCLEOTIDE SEQUENCE</scope>
    <source>
        <strain evidence="1">Cti0B23</strain>
    </source>
</reference>
<name>A0A8S5UE26_9CAUD</name>
<dbReference type="EMBL" id="BK016069">
    <property type="protein sequence ID" value="DAF92650.1"/>
    <property type="molecule type" value="Genomic_DNA"/>
</dbReference>
<evidence type="ECO:0000313" key="1">
    <source>
        <dbReference type="EMBL" id="DAF92650.1"/>
    </source>
</evidence>
<sequence length="44" mass="4992">MVFSCKKSERNGGLSYLVFGHRRKTGLFCLPGMAKNYQGVRKEP</sequence>
<proteinExistence type="predicted"/>